<gene>
    <name evidence="8" type="ORF">DW828_11460</name>
    <name evidence="7" type="ORF">GME02_01365</name>
</gene>
<keyword evidence="3" id="KW-0520">NAD</keyword>
<evidence type="ECO:0000313" key="8">
    <source>
        <dbReference type="EMBL" id="RHC84135.1"/>
    </source>
</evidence>
<dbReference type="InterPro" id="IPR029752">
    <property type="entry name" value="D-isomer_DH_CS1"/>
</dbReference>
<dbReference type="PANTHER" id="PTHR43333">
    <property type="entry name" value="2-HACID_DH_C DOMAIN-CONTAINING PROTEIN"/>
    <property type="match status" value="1"/>
</dbReference>
<dbReference type="InterPro" id="IPR036291">
    <property type="entry name" value="NAD(P)-bd_dom_sf"/>
</dbReference>
<name>A0A414BX09_9BACT</name>
<dbReference type="AlphaFoldDB" id="A0A414BX09"/>
<sequence length="304" mass="34793">MNLLLTGCFKYTKDQMETLRSLGFSIYFMQQEKEKLLLPASEIDAIVCNGLFLSHDIDLFTRVKFIQLTSAGFDRVPLDKIKNRSIELYNARGVYSTPMAEWALFRVLEQYKQGWFFKQEQAAHRWTKHRGLREISGIRVAVIGAGNVGQEVAKRFSAMDAYTVGFDIHTNATPYFNQMKLISTFVQHVNNFDVIVVTAPLLPSTKGLISRDVLISMKEGAILINIARGGLIDEQAMCDVLAQRKDLFVALDVFEEEPLSEKSSLWEFDNVAISPHNSFVSNKNNIRMFQVMYDHLKEFMLKQK</sequence>
<reference evidence="7 10" key="2">
    <citation type="journal article" date="2019" name="Nat. Med.">
        <title>A library of human gut bacterial isolates paired with longitudinal multiomics data enables mechanistic microbiome research.</title>
        <authorList>
            <person name="Poyet M."/>
            <person name="Groussin M."/>
            <person name="Gibbons S.M."/>
            <person name="Avila-Pacheco J."/>
            <person name="Jiang X."/>
            <person name="Kearney S.M."/>
            <person name="Perrotta A.R."/>
            <person name="Berdy B."/>
            <person name="Zhao S."/>
            <person name="Lieberman T.D."/>
            <person name="Swanson P.K."/>
            <person name="Smith M."/>
            <person name="Roesemann S."/>
            <person name="Alexander J.E."/>
            <person name="Rich S.A."/>
            <person name="Livny J."/>
            <person name="Vlamakis H."/>
            <person name="Clish C."/>
            <person name="Bullock K."/>
            <person name="Deik A."/>
            <person name="Scott J."/>
            <person name="Pierce K.A."/>
            <person name="Xavier R.J."/>
            <person name="Alm E.J."/>
        </authorList>
    </citation>
    <scope>NUCLEOTIDE SEQUENCE [LARGE SCALE GENOMIC DNA]</scope>
    <source>
        <strain evidence="7 10">BIOML-A11</strain>
    </source>
</reference>
<dbReference type="Proteomes" id="UP000482671">
    <property type="component" value="Unassembled WGS sequence"/>
</dbReference>
<dbReference type="GO" id="GO:0016616">
    <property type="term" value="F:oxidoreductase activity, acting on the CH-OH group of donors, NAD or NADP as acceptor"/>
    <property type="evidence" value="ECO:0007669"/>
    <property type="project" value="InterPro"/>
</dbReference>
<dbReference type="InterPro" id="IPR006140">
    <property type="entry name" value="D-isomer_DH_NAD-bd"/>
</dbReference>
<comment type="caution">
    <text evidence="8">The sequence shown here is derived from an EMBL/GenBank/DDBJ whole genome shotgun (WGS) entry which is preliminary data.</text>
</comment>
<evidence type="ECO:0000259" key="5">
    <source>
        <dbReference type="Pfam" id="PF00389"/>
    </source>
</evidence>
<reference evidence="8 9" key="1">
    <citation type="submission" date="2018-08" db="EMBL/GenBank/DDBJ databases">
        <title>A genome reference for cultivated species of the human gut microbiota.</title>
        <authorList>
            <person name="Zou Y."/>
            <person name="Xue W."/>
            <person name="Luo G."/>
        </authorList>
    </citation>
    <scope>NUCLEOTIDE SEQUENCE [LARGE SCALE GENOMIC DNA]</scope>
    <source>
        <strain evidence="8 9">AM34-17</strain>
    </source>
</reference>
<dbReference type="Pfam" id="PF00389">
    <property type="entry name" value="2-Hacid_dh"/>
    <property type="match status" value="1"/>
</dbReference>
<evidence type="ECO:0000313" key="7">
    <source>
        <dbReference type="EMBL" id="MTV00336.1"/>
    </source>
</evidence>
<dbReference type="PANTHER" id="PTHR43333:SF1">
    <property type="entry name" value="D-ISOMER SPECIFIC 2-HYDROXYACID DEHYDROGENASE NAD-BINDING DOMAIN-CONTAINING PROTEIN"/>
    <property type="match status" value="1"/>
</dbReference>
<evidence type="ECO:0000313" key="9">
    <source>
        <dbReference type="Proteomes" id="UP000286260"/>
    </source>
</evidence>
<dbReference type="Pfam" id="PF02826">
    <property type="entry name" value="2-Hacid_dh_C"/>
    <property type="match status" value="1"/>
</dbReference>
<evidence type="ECO:0000313" key="10">
    <source>
        <dbReference type="Proteomes" id="UP000482671"/>
    </source>
</evidence>
<dbReference type="EMBL" id="WNDD01000001">
    <property type="protein sequence ID" value="MTV00336.1"/>
    <property type="molecule type" value="Genomic_DNA"/>
</dbReference>
<dbReference type="GO" id="GO:0051287">
    <property type="term" value="F:NAD binding"/>
    <property type="evidence" value="ECO:0007669"/>
    <property type="project" value="InterPro"/>
</dbReference>
<organism evidence="8 9">
    <name type="scientific">Parabacteroides merdae</name>
    <dbReference type="NCBI Taxonomy" id="46503"/>
    <lineage>
        <taxon>Bacteria</taxon>
        <taxon>Pseudomonadati</taxon>
        <taxon>Bacteroidota</taxon>
        <taxon>Bacteroidia</taxon>
        <taxon>Bacteroidales</taxon>
        <taxon>Tannerellaceae</taxon>
        <taxon>Parabacteroides</taxon>
    </lineage>
</organism>
<dbReference type="SUPFAM" id="SSF52283">
    <property type="entry name" value="Formate/glycerate dehydrogenase catalytic domain-like"/>
    <property type="match status" value="1"/>
</dbReference>
<evidence type="ECO:0000256" key="2">
    <source>
        <dbReference type="ARBA" id="ARBA00023002"/>
    </source>
</evidence>
<dbReference type="Proteomes" id="UP000286260">
    <property type="component" value="Unassembled WGS sequence"/>
</dbReference>
<protein>
    <submittedName>
        <fullName evidence="8">Hydroxyacid dehydrogenase</fullName>
    </submittedName>
</protein>
<feature type="domain" description="D-isomer specific 2-hydroxyacid dehydrogenase NAD-binding" evidence="6">
    <location>
        <begin position="108"/>
        <end position="277"/>
    </location>
</feature>
<proteinExistence type="inferred from homology"/>
<evidence type="ECO:0000259" key="6">
    <source>
        <dbReference type="Pfam" id="PF02826"/>
    </source>
</evidence>
<evidence type="ECO:0000256" key="3">
    <source>
        <dbReference type="ARBA" id="ARBA00023027"/>
    </source>
</evidence>
<evidence type="ECO:0000256" key="4">
    <source>
        <dbReference type="RuleBase" id="RU003719"/>
    </source>
</evidence>
<comment type="similarity">
    <text evidence="1 4">Belongs to the D-isomer specific 2-hydroxyacid dehydrogenase family.</text>
</comment>
<dbReference type="PROSITE" id="PS00671">
    <property type="entry name" value="D_2_HYDROXYACID_DH_3"/>
    <property type="match status" value="1"/>
</dbReference>
<feature type="domain" description="D-isomer specific 2-hydroxyacid dehydrogenase catalytic" evidence="5">
    <location>
        <begin position="16"/>
        <end position="300"/>
    </location>
</feature>
<dbReference type="InterPro" id="IPR006139">
    <property type="entry name" value="D-isomer_2_OHA_DH_cat_dom"/>
</dbReference>
<dbReference type="PROSITE" id="PS00065">
    <property type="entry name" value="D_2_HYDROXYACID_DH_1"/>
    <property type="match status" value="1"/>
</dbReference>
<evidence type="ECO:0000256" key="1">
    <source>
        <dbReference type="ARBA" id="ARBA00005854"/>
    </source>
</evidence>
<dbReference type="Gene3D" id="3.40.50.720">
    <property type="entry name" value="NAD(P)-binding Rossmann-like Domain"/>
    <property type="match status" value="2"/>
</dbReference>
<accession>A0A414BX09</accession>
<dbReference type="EMBL" id="QSII01000015">
    <property type="protein sequence ID" value="RHC84135.1"/>
    <property type="molecule type" value="Genomic_DNA"/>
</dbReference>
<dbReference type="InterPro" id="IPR029753">
    <property type="entry name" value="D-isomer_DH_CS"/>
</dbReference>
<dbReference type="SUPFAM" id="SSF51735">
    <property type="entry name" value="NAD(P)-binding Rossmann-fold domains"/>
    <property type="match status" value="1"/>
</dbReference>
<keyword evidence="2 4" id="KW-0560">Oxidoreductase</keyword>